<dbReference type="EMBL" id="LXLX01000034">
    <property type="protein sequence ID" value="OFD92411.1"/>
    <property type="molecule type" value="Genomic_DNA"/>
</dbReference>
<gene>
    <name evidence="2" type="ORF">BWGOE11_31550</name>
</gene>
<dbReference type="RefSeq" id="WP_002110656.1">
    <property type="nucleotide sequence ID" value="NZ_CP071808.1"/>
</dbReference>
<dbReference type="SUPFAM" id="SSF55729">
    <property type="entry name" value="Acyl-CoA N-acyltransferases (Nat)"/>
    <property type="match status" value="1"/>
</dbReference>
<dbReference type="AlphaFoldDB" id="A0A1D3MPE2"/>
<evidence type="ECO:0000259" key="1">
    <source>
        <dbReference type="PROSITE" id="PS51186"/>
    </source>
</evidence>
<feature type="domain" description="N-acetyltransferase" evidence="1">
    <location>
        <begin position="128"/>
        <end position="269"/>
    </location>
</feature>
<dbReference type="Proteomes" id="UP000175835">
    <property type="component" value="Unassembled WGS sequence"/>
</dbReference>
<name>A0A1D3MPE2_BACMY</name>
<dbReference type="PATRIC" id="fig|86662.28.peg.3238"/>
<dbReference type="PROSITE" id="PS51186">
    <property type="entry name" value="GNAT"/>
    <property type="match status" value="1"/>
</dbReference>
<comment type="caution">
    <text evidence="2">The sequence shown here is derived from an EMBL/GenBank/DDBJ whole genome shotgun (WGS) entry which is preliminary data.</text>
</comment>
<accession>A0A1D3MPE2</accession>
<evidence type="ECO:0000313" key="3">
    <source>
        <dbReference type="Proteomes" id="UP000175835"/>
    </source>
</evidence>
<dbReference type="InterPro" id="IPR000182">
    <property type="entry name" value="GNAT_dom"/>
</dbReference>
<organism evidence="2 3">
    <name type="scientific">Bacillus mycoides</name>
    <dbReference type="NCBI Taxonomy" id="1405"/>
    <lineage>
        <taxon>Bacteria</taxon>
        <taxon>Bacillati</taxon>
        <taxon>Bacillota</taxon>
        <taxon>Bacilli</taxon>
        <taxon>Bacillales</taxon>
        <taxon>Bacillaceae</taxon>
        <taxon>Bacillus</taxon>
        <taxon>Bacillus cereus group</taxon>
    </lineage>
</organism>
<protein>
    <recommendedName>
        <fullName evidence="1">N-acetyltransferase domain-containing protein</fullName>
    </recommendedName>
</protein>
<dbReference type="Pfam" id="PF00583">
    <property type="entry name" value="Acetyltransf_1"/>
    <property type="match status" value="1"/>
</dbReference>
<proteinExistence type="predicted"/>
<sequence>MKYIPIQGLDNITITEAIESHHWDYPMEIISSDINFINTKELVMIKNPKINSIHANKVVRFKFQNDLEEAMQRVHQFYDELSFSWWVPSTNTPLLQRLNQSGFQTIDEYTGLALSLPTFDIPSHNHEFSYYEVETDEQVRKLVKVSSKIWDYNPSLEEELFKQRKDYIKASKGTSGYIICYDGEKAVGYANFRYSCDGTTLYLHGSGVLPEYRHKGIYSNLVYKRLQIAKEGGVMLATCQARKGHSDPILRKIGFRAYETYCHMAKNLTT</sequence>
<dbReference type="GO" id="GO:0016747">
    <property type="term" value="F:acyltransferase activity, transferring groups other than amino-acyl groups"/>
    <property type="evidence" value="ECO:0007669"/>
    <property type="project" value="InterPro"/>
</dbReference>
<reference evidence="2 3" key="1">
    <citation type="submission" date="2016-05" db="EMBL/GenBank/DDBJ databases">
        <title>Bacillus thuringiensis and Bacillus weihenstephanensis as novel biocontrol agents of wilt causing Verticillium species.</title>
        <authorList>
            <person name="Hollensteiner J."/>
            <person name="Wemheuer F."/>
            <person name="Harting R."/>
            <person name="Kolarzyk A."/>
            <person name="Diaz-Valerio S."/>
            <person name="Poehlein A."/>
            <person name="Brzuszkiewicz E."/>
            <person name="Nesemann K."/>
            <person name="Braus-Stromeyer S."/>
            <person name="Braus G."/>
            <person name="Daniel R."/>
            <person name="Liesegang H."/>
        </authorList>
    </citation>
    <scope>NUCLEOTIDE SEQUENCE [LARGE SCALE GENOMIC DNA]</scope>
    <source>
        <strain evidence="2 3">GOE11</strain>
    </source>
</reference>
<dbReference type="Gene3D" id="3.40.630.30">
    <property type="match status" value="1"/>
</dbReference>
<dbReference type="CDD" id="cd04301">
    <property type="entry name" value="NAT_SF"/>
    <property type="match status" value="1"/>
</dbReference>
<dbReference type="InterPro" id="IPR016181">
    <property type="entry name" value="Acyl_CoA_acyltransferase"/>
</dbReference>
<evidence type="ECO:0000313" key="2">
    <source>
        <dbReference type="EMBL" id="OFD92411.1"/>
    </source>
</evidence>